<accession>A0A6S7KEJ2</accession>
<dbReference type="AlphaFoldDB" id="A0A6S7KEJ2"/>
<dbReference type="PROSITE" id="PS50913">
    <property type="entry name" value="GRIP"/>
    <property type="match status" value="1"/>
</dbReference>
<proteinExistence type="predicted"/>
<dbReference type="Gene3D" id="1.10.220.60">
    <property type="entry name" value="GRIP domain"/>
    <property type="match status" value="1"/>
</dbReference>
<reference evidence="1" key="1">
    <citation type="submission" date="2020-04" db="EMBL/GenBank/DDBJ databases">
        <authorList>
            <person name="Alioto T."/>
            <person name="Alioto T."/>
            <person name="Gomez Garrido J."/>
        </authorList>
    </citation>
    <scope>NUCLEOTIDE SEQUENCE</scope>
    <source>
        <strain evidence="1">A484AB</strain>
    </source>
</reference>
<comment type="caution">
    <text evidence="1">The sequence shown here is derived from an EMBL/GenBank/DDBJ whole genome shotgun (WGS) entry which is preliminary data.</text>
</comment>
<evidence type="ECO:0000313" key="2">
    <source>
        <dbReference type="Proteomes" id="UP001152795"/>
    </source>
</evidence>
<organism evidence="1 2">
    <name type="scientific">Paramuricea clavata</name>
    <name type="common">Red gorgonian</name>
    <name type="synonym">Violescent sea-whip</name>
    <dbReference type="NCBI Taxonomy" id="317549"/>
    <lineage>
        <taxon>Eukaryota</taxon>
        <taxon>Metazoa</taxon>
        <taxon>Cnidaria</taxon>
        <taxon>Anthozoa</taxon>
        <taxon>Octocorallia</taxon>
        <taxon>Malacalcyonacea</taxon>
        <taxon>Plexauridae</taxon>
        <taxon>Paramuricea</taxon>
    </lineage>
</organism>
<gene>
    <name evidence="1" type="ORF">PACLA_8A031080</name>
</gene>
<dbReference type="SMART" id="SM00755">
    <property type="entry name" value="Grip"/>
    <property type="match status" value="1"/>
</dbReference>
<feature type="non-terminal residue" evidence="1">
    <location>
        <position position="1"/>
    </location>
</feature>
<dbReference type="EMBL" id="CACRXK020027958">
    <property type="protein sequence ID" value="CAB4041214.1"/>
    <property type="molecule type" value="Genomic_DNA"/>
</dbReference>
<name>A0A6S7KEJ2_PARCT</name>
<evidence type="ECO:0000313" key="1">
    <source>
        <dbReference type="EMBL" id="CAB4041214.1"/>
    </source>
</evidence>
<dbReference type="Pfam" id="PF01465">
    <property type="entry name" value="GRIP"/>
    <property type="match status" value="1"/>
</dbReference>
<protein>
    <submittedName>
        <fullName evidence="1">GRIP and coiled-coil domain-containing 2-like</fullName>
    </submittedName>
</protein>
<sequence>LERNQEREQGLSNLEYLKNIIMKFLSQGSNEKEQLIPVLTAMLKLSEDEKNFLSKFARETDEGVDDANSSWSNYLYRWSSLN</sequence>
<dbReference type="InterPro" id="IPR000237">
    <property type="entry name" value="GRIP_dom"/>
</dbReference>
<dbReference type="Proteomes" id="UP001152795">
    <property type="component" value="Unassembled WGS sequence"/>
</dbReference>
<keyword evidence="2" id="KW-1185">Reference proteome</keyword>
<dbReference type="OrthoDB" id="1926336at2759"/>